<evidence type="ECO:0000313" key="2">
    <source>
        <dbReference type="Proteomes" id="UP000288805"/>
    </source>
</evidence>
<evidence type="ECO:0000313" key="1">
    <source>
        <dbReference type="EMBL" id="RVW81372.1"/>
    </source>
</evidence>
<gene>
    <name evidence="1" type="ORF">CK203_038091</name>
</gene>
<reference evidence="1 2" key="1">
    <citation type="journal article" date="2018" name="PLoS Genet.">
        <title>Population sequencing reveals clonal diversity and ancestral inbreeding in the grapevine cultivar Chardonnay.</title>
        <authorList>
            <person name="Roach M.J."/>
            <person name="Johnson D.L."/>
            <person name="Bohlmann J."/>
            <person name="van Vuuren H.J."/>
            <person name="Jones S.J."/>
            <person name="Pretorius I.S."/>
            <person name="Schmidt S.A."/>
            <person name="Borneman A.R."/>
        </authorList>
    </citation>
    <scope>NUCLEOTIDE SEQUENCE [LARGE SCALE GENOMIC DNA]</scope>
    <source>
        <strain evidence="2">cv. Chardonnay</strain>
        <tissue evidence="1">Leaf</tissue>
    </source>
</reference>
<protein>
    <submittedName>
        <fullName evidence="1">Uncharacterized protein</fullName>
    </submittedName>
</protein>
<sequence>MTDTAAADHATVQLIVNTLHWIFPSFDYRSFLEFQLQWLIEEMQESLPKANSFSLLSA</sequence>
<proteinExistence type="predicted"/>
<name>A0A438HA93_VITVI</name>
<dbReference type="AlphaFoldDB" id="A0A438HA93"/>
<comment type="caution">
    <text evidence="1">The sequence shown here is derived from an EMBL/GenBank/DDBJ whole genome shotgun (WGS) entry which is preliminary data.</text>
</comment>
<dbReference type="EMBL" id="QGNW01000254">
    <property type="protein sequence ID" value="RVW81372.1"/>
    <property type="molecule type" value="Genomic_DNA"/>
</dbReference>
<accession>A0A438HA93</accession>
<organism evidence="1 2">
    <name type="scientific">Vitis vinifera</name>
    <name type="common">Grape</name>
    <dbReference type="NCBI Taxonomy" id="29760"/>
    <lineage>
        <taxon>Eukaryota</taxon>
        <taxon>Viridiplantae</taxon>
        <taxon>Streptophyta</taxon>
        <taxon>Embryophyta</taxon>
        <taxon>Tracheophyta</taxon>
        <taxon>Spermatophyta</taxon>
        <taxon>Magnoliopsida</taxon>
        <taxon>eudicotyledons</taxon>
        <taxon>Gunneridae</taxon>
        <taxon>Pentapetalae</taxon>
        <taxon>rosids</taxon>
        <taxon>Vitales</taxon>
        <taxon>Vitaceae</taxon>
        <taxon>Viteae</taxon>
        <taxon>Vitis</taxon>
    </lineage>
</organism>
<dbReference type="Proteomes" id="UP000288805">
    <property type="component" value="Unassembled WGS sequence"/>
</dbReference>